<proteinExistence type="predicted"/>
<name>A0A3P7MFD4_CYLGO</name>
<dbReference type="Proteomes" id="UP000271889">
    <property type="component" value="Unassembled WGS sequence"/>
</dbReference>
<evidence type="ECO:0000313" key="2">
    <source>
        <dbReference type="Proteomes" id="UP000271889"/>
    </source>
</evidence>
<protein>
    <recommendedName>
        <fullName evidence="3">CUB domain-containing protein</fullName>
    </recommendedName>
</protein>
<dbReference type="OrthoDB" id="5818577at2759"/>
<sequence>MERILLPRNIGTPQKAAVLLLKMQLPQFFVEEYLIAFDERRICMCIKDKKSEYFGRQQLSSSTILLFARLQVFKITISAIVSDTDEIRLSMSYHLLDGCNRTIITQNVPSGRFTSPNFPYEQLDMHNQSGSSSSKRILIVFRSFNSERGRISFYRTNGSRLALQLMTMSVHEFLRFRFFEGLQANRPQYGHRRYDLSYFTGKMHDDGAIDAPLRLGGRHHQYGFSKRLQYFHKNFVCLFLDHRLVFERFVHAHRSRMPDDRTGCGTF</sequence>
<evidence type="ECO:0008006" key="3">
    <source>
        <dbReference type="Google" id="ProtNLM"/>
    </source>
</evidence>
<dbReference type="AlphaFoldDB" id="A0A3P7MFD4"/>
<reference evidence="1 2" key="1">
    <citation type="submission" date="2018-11" db="EMBL/GenBank/DDBJ databases">
        <authorList>
            <consortium name="Pathogen Informatics"/>
        </authorList>
    </citation>
    <scope>NUCLEOTIDE SEQUENCE [LARGE SCALE GENOMIC DNA]</scope>
</reference>
<accession>A0A3P7MFD4</accession>
<evidence type="ECO:0000313" key="1">
    <source>
        <dbReference type="EMBL" id="VDN28175.1"/>
    </source>
</evidence>
<organism evidence="1 2">
    <name type="scientific">Cylicostephanus goldi</name>
    <name type="common">Nematode worm</name>
    <dbReference type="NCBI Taxonomy" id="71465"/>
    <lineage>
        <taxon>Eukaryota</taxon>
        <taxon>Metazoa</taxon>
        <taxon>Ecdysozoa</taxon>
        <taxon>Nematoda</taxon>
        <taxon>Chromadorea</taxon>
        <taxon>Rhabditida</taxon>
        <taxon>Rhabditina</taxon>
        <taxon>Rhabditomorpha</taxon>
        <taxon>Strongyloidea</taxon>
        <taxon>Strongylidae</taxon>
        <taxon>Cylicostephanus</taxon>
    </lineage>
</organism>
<keyword evidence="2" id="KW-1185">Reference proteome</keyword>
<dbReference type="EMBL" id="UYRV01113374">
    <property type="protein sequence ID" value="VDN28175.1"/>
    <property type="molecule type" value="Genomic_DNA"/>
</dbReference>
<gene>
    <name evidence="1" type="ORF">CGOC_LOCUS10879</name>
</gene>